<dbReference type="InterPro" id="IPR011047">
    <property type="entry name" value="Quinoprotein_ADH-like_sf"/>
</dbReference>
<dbReference type="PANTHER" id="PTHR19848">
    <property type="entry name" value="WD40 REPEAT PROTEIN"/>
    <property type="match status" value="1"/>
</dbReference>
<dbReference type="InterPro" id="IPR001680">
    <property type="entry name" value="WD40_rpt"/>
</dbReference>
<sequence length="573" mass="60946">MSEEVIGYRLPVSPHTVVGSHDDSGQAITHVTVPDGRLLLATCGDDEVIRLWDPASGAVSQPITGYGETMGAITAWTTSDGEPRIAAVGDAPDNAVWIWNPRTGQRIGEPLMGHGYCISGVVAFPSPDGPRLASVSDDHTMRIWDPGTGEQLRVIETPGHWLAEPSAFLDGDRPRILTRDFSTLRLWDPLTGEELPAPDFDHEDLVTATAVHTDADGRVRLASVSRNGTVAVHDLASGVSRELEDTGPGLLDVPDGLCSAVFFVTDDGALRLATGSDAADIRIWDPTLNEQAPQVLRGRRRSWTDREVRGLTAFTGANSRARLASIDSGGVVRVWDPSRPLDRAIGATFGHAGLVVAAGRYVVPVEDRLVVLGTDGSPSDESSEPTGSLIEDCSPLPDDGNITVGDGEAVVWSARLEEVARFEVGQWDDGVVAFPGDLVATAARWGGIRLWSLDQGCAVGEPFDAHEGGVLDLARLGEQLVSVGDDGWLRLWEVQPWRLVAEFRPEPDGDVALVASVGDLIATAGSEPVVRLWTREGEAAGSIDVEGLPEALSTLPDSHLGVGFIDGLVVLRS</sequence>
<dbReference type="OrthoDB" id="218695at2"/>
<dbReference type="Pfam" id="PF00400">
    <property type="entry name" value="WD40"/>
    <property type="match status" value="2"/>
</dbReference>
<dbReference type="EMBL" id="RQZG01000011">
    <property type="protein sequence ID" value="RRD04455.1"/>
    <property type="molecule type" value="Genomic_DNA"/>
</dbReference>
<reference evidence="4 5" key="1">
    <citation type="submission" date="2018-11" db="EMBL/GenBank/DDBJ databases">
        <title>Genomes From Bacteria Associated with the Canine Oral Cavity: a Test Case for Automated Genome-Based Taxonomic Assignment.</title>
        <authorList>
            <person name="Coil D.A."/>
            <person name="Jospin G."/>
            <person name="Darling A.E."/>
            <person name="Wallis C."/>
            <person name="Davis I.J."/>
            <person name="Harris S."/>
            <person name="Eisen J.A."/>
            <person name="Holcombe L.J."/>
            <person name="O'Flynn C."/>
        </authorList>
    </citation>
    <scope>NUCLEOTIDE SEQUENCE [LARGE SCALE GENOMIC DNA]</scope>
    <source>
        <strain evidence="4 5">OH887_COT-365</strain>
    </source>
</reference>
<evidence type="ECO:0000256" key="1">
    <source>
        <dbReference type="ARBA" id="ARBA00022574"/>
    </source>
</evidence>
<proteinExistence type="predicted"/>
<dbReference type="PANTHER" id="PTHR19848:SF8">
    <property type="entry name" value="F-BOX AND WD REPEAT DOMAIN CONTAINING 7"/>
    <property type="match status" value="1"/>
</dbReference>
<keyword evidence="1 3" id="KW-0853">WD repeat</keyword>
<dbReference type="RefSeq" id="WP_124845085.1">
    <property type="nucleotide sequence ID" value="NZ_RQZG01000011.1"/>
</dbReference>
<organism evidence="4 5">
    <name type="scientific">Arachnia propionica</name>
    <dbReference type="NCBI Taxonomy" id="1750"/>
    <lineage>
        <taxon>Bacteria</taxon>
        <taxon>Bacillati</taxon>
        <taxon>Actinomycetota</taxon>
        <taxon>Actinomycetes</taxon>
        <taxon>Propionibacteriales</taxon>
        <taxon>Propionibacteriaceae</taxon>
        <taxon>Arachnia</taxon>
    </lineage>
</organism>
<dbReference type="PROSITE" id="PS50082">
    <property type="entry name" value="WD_REPEATS_2"/>
    <property type="match status" value="1"/>
</dbReference>
<keyword evidence="2" id="KW-0677">Repeat</keyword>
<dbReference type="InterPro" id="IPR015943">
    <property type="entry name" value="WD40/YVTN_repeat-like_dom_sf"/>
</dbReference>
<dbReference type="PRINTS" id="PR00320">
    <property type="entry name" value="GPROTEINBRPT"/>
</dbReference>
<dbReference type="InterPro" id="IPR019775">
    <property type="entry name" value="WD40_repeat_CS"/>
</dbReference>
<dbReference type="PROSITE" id="PS00678">
    <property type="entry name" value="WD_REPEATS_1"/>
    <property type="match status" value="1"/>
</dbReference>
<accession>A0A3P1T5K4</accession>
<dbReference type="SMART" id="SM00320">
    <property type="entry name" value="WD40"/>
    <property type="match status" value="7"/>
</dbReference>
<dbReference type="AlphaFoldDB" id="A0A3P1T5K4"/>
<feature type="repeat" description="WD" evidence="3">
    <location>
        <begin position="126"/>
        <end position="154"/>
    </location>
</feature>
<evidence type="ECO:0000256" key="2">
    <source>
        <dbReference type="ARBA" id="ARBA00022737"/>
    </source>
</evidence>
<evidence type="ECO:0000313" key="5">
    <source>
        <dbReference type="Proteomes" id="UP000280819"/>
    </source>
</evidence>
<name>A0A3P1T5K4_9ACTN</name>
<protein>
    <submittedName>
        <fullName evidence="4">WD40 repeat domain-containing protein</fullName>
    </submittedName>
</protein>
<gene>
    <name evidence="4" type="ORF">EII34_10385</name>
</gene>
<dbReference type="Gene3D" id="2.130.10.10">
    <property type="entry name" value="YVTN repeat-like/Quinoprotein amine dehydrogenase"/>
    <property type="match status" value="3"/>
</dbReference>
<dbReference type="SUPFAM" id="SSF50998">
    <property type="entry name" value="Quinoprotein alcohol dehydrogenase-like"/>
    <property type="match status" value="1"/>
</dbReference>
<evidence type="ECO:0000313" key="4">
    <source>
        <dbReference type="EMBL" id="RRD04455.1"/>
    </source>
</evidence>
<comment type="caution">
    <text evidence="4">The sequence shown here is derived from an EMBL/GenBank/DDBJ whole genome shotgun (WGS) entry which is preliminary data.</text>
</comment>
<evidence type="ECO:0000256" key="3">
    <source>
        <dbReference type="PROSITE-ProRule" id="PRU00221"/>
    </source>
</evidence>
<dbReference type="Proteomes" id="UP000280819">
    <property type="component" value="Unassembled WGS sequence"/>
</dbReference>
<dbReference type="InterPro" id="IPR020472">
    <property type="entry name" value="WD40_PAC1"/>
</dbReference>